<name>X1QB75_9ZZZZ</name>
<reference evidence="1" key="1">
    <citation type="journal article" date="2014" name="Front. Microbiol.">
        <title>High frequency of phylogenetically diverse reductive dehalogenase-homologous genes in deep subseafloor sedimentary metagenomes.</title>
        <authorList>
            <person name="Kawai M."/>
            <person name="Futagami T."/>
            <person name="Toyoda A."/>
            <person name="Takaki Y."/>
            <person name="Nishi S."/>
            <person name="Hori S."/>
            <person name="Arai W."/>
            <person name="Tsubouchi T."/>
            <person name="Morono Y."/>
            <person name="Uchiyama I."/>
            <person name="Ito T."/>
            <person name="Fujiyama A."/>
            <person name="Inagaki F."/>
            <person name="Takami H."/>
        </authorList>
    </citation>
    <scope>NUCLEOTIDE SEQUENCE</scope>
    <source>
        <strain evidence="1">Expedition CK06-06</strain>
    </source>
</reference>
<proteinExistence type="predicted"/>
<dbReference type="AlphaFoldDB" id="X1QB75"/>
<sequence length="196" mass="22781">MIKDKNKRGIFDALLIKALGVEYIKFVISLSGSCKIPEGFPEEYGIRLYNEGIPAKVFEEVPPGLFSAEELVQIKGDFESCLSVFREMADRAIAGQRPTKEDIRILEEILLKDKKLRIESYSKEKTYFYPSMYVNIPTGRALALSWVYWVWIKDIKARKCKAKDCHKIFIPVRSDQEYCSKRCAKRVWAQKNILER</sequence>
<protein>
    <submittedName>
        <fullName evidence="1">Uncharacterized protein</fullName>
    </submittedName>
</protein>
<dbReference type="InterPro" id="IPR023286">
    <property type="entry name" value="ABATE_dom_sf"/>
</dbReference>
<comment type="caution">
    <text evidence="1">The sequence shown here is derived from an EMBL/GenBank/DDBJ whole genome shotgun (WGS) entry which is preliminary data.</text>
</comment>
<gene>
    <name evidence="1" type="ORF">S12H4_02172</name>
</gene>
<evidence type="ECO:0000313" key="1">
    <source>
        <dbReference type="EMBL" id="GAI65458.1"/>
    </source>
</evidence>
<organism evidence="1">
    <name type="scientific">marine sediment metagenome</name>
    <dbReference type="NCBI Taxonomy" id="412755"/>
    <lineage>
        <taxon>unclassified sequences</taxon>
        <taxon>metagenomes</taxon>
        <taxon>ecological metagenomes</taxon>
    </lineage>
</organism>
<dbReference type="SUPFAM" id="SSF160904">
    <property type="entry name" value="Jann2411-like"/>
    <property type="match status" value="1"/>
</dbReference>
<accession>X1QB75</accession>
<dbReference type="EMBL" id="BARW01000507">
    <property type="protein sequence ID" value="GAI65458.1"/>
    <property type="molecule type" value="Genomic_DNA"/>
</dbReference>